<dbReference type="EMBL" id="ML119167">
    <property type="protein sequence ID" value="RPB08161.1"/>
    <property type="molecule type" value="Genomic_DNA"/>
</dbReference>
<dbReference type="Pfam" id="PF04568">
    <property type="entry name" value="IATP"/>
    <property type="match status" value="1"/>
</dbReference>
<dbReference type="InterPro" id="IPR007648">
    <property type="entry name" value="ATPase_inhibitor_mt"/>
</dbReference>
<dbReference type="GO" id="GO:0042030">
    <property type="term" value="F:ATPase inhibitor activity"/>
    <property type="evidence" value="ECO:0007669"/>
    <property type="project" value="InterPro"/>
</dbReference>
<dbReference type="InParanoid" id="A0A3N4KIG6"/>
<feature type="region of interest" description="Disordered" evidence="8">
    <location>
        <begin position="1"/>
        <end position="28"/>
    </location>
</feature>
<evidence type="ECO:0000313" key="9">
    <source>
        <dbReference type="EMBL" id="RPB08161.1"/>
    </source>
</evidence>
<organism evidence="9 10">
    <name type="scientific">Morchella conica CCBAS932</name>
    <dbReference type="NCBI Taxonomy" id="1392247"/>
    <lineage>
        <taxon>Eukaryota</taxon>
        <taxon>Fungi</taxon>
        <taxon>Dikarya</taxon>
        <taxon>Ascomycota</taxon>
        <taxon>Pezizomycotina</taxon>
        <taxon>Pezizomycetes</taxon>
        <taxon>Pezizales</taxon>
        <taxon>Morchellaceae</taxon>
        <taxon>Morchella</taxon>
    </lineage>
</organism>
<keyword evidence="4 7" id="KW-0175">Coiled coil</keyword>
<comment type="subcellular location">
    <subcellularLocation>
        <location evidence="1">Mitochondrion</location>
    </subcellularLocation>
</comment>
<dbReference type="GO" id="GO:0005739">
    <property type="term" value="C:mitochondrion"/>
    <property type="evidence" value="ECO:0007669"/>
    <property type="project" value="UniProtKB-SubCell"/>
</dbReference>
<dbReference type="PANTHER" id="PTHR48417:SF1">
    <property type="entry name" value="ATP SYNTHASE F1 SUBUNIT EPSILON"/>
    <property type="match status" value="1"/>
</dbReference>
<evidence type="ECO:0000256" key="7">
    <source>
        <dbReference type="SAM" id="Coils"/>
    </source>
</evidence>
<evidence type="ECO:0000256" key="1">
    <source>
        <dbReference type="ARBA" id="ARBA00004173"/>
    </source>
</evidence>
<comment type="function">
    <text evidence="6">Inhibits the enzyme activity of ATPase.</text>
</comment>
<keyword evidence="10" id="KW-1185">Reference proteome</keyword>
<dbReference type="STRING" id="1392247.A0A3N4KIG6"/>
<dbReference type="Gene3D" id="1.20.5.500">
    <property type="entry name" value="Single helix bin"/>
    <property type="match status" value="1"/>
</dbReference>
<dbReference type="Proteomes" id="UP000277580">
    <property type="component" value="Unassembled WGS sequence"/>
</dbReference>
<evidence type="ECO:0000256" key="4">
    <source>
        <dbReference type="ARBA" id="ARBA00023054"/>
    </source>
</evidence>
<reference evidence="9 10" key="1">
    <citation type="journal article" date="2018" name="Nat. Ecol. Evol.">
        <title>Pezizomycetes genomes reveal the molecular basis of ectomycorrhizal truffle lifestyle.</title>
        <authorList>
            <person name="Murat C."/>
            <person name="Payen T."/>
            <person name="Noel B."/>
            <person name="Kuo A."/>
            <person name="Morin E."/>
            <person name="Chen J."/>
            <person name="Kohler A."/>
            <person name="Krizsan K."/>
            <person name="Balestrini R."/>
            <person name="Da Silva C."/>
            <person name="Montanini B."/>
            <person name="Hainaut M."/>
            <person name="Levati E."/>
            <person name="Barry K.W."/>
            <person name="Belfiori B."/>
            <person name="Cichocki N."/>
            <person name="Clum A."/>
            <person name="Dockter R.B."/>
            <person name="Fauchery L."/>
            <person name="Guy J."/>
            <person name="Iotti M."/>
            <person name="Le Tacon F."/>
            <person name="Lindquist E.A."/>
            <person name="Lipzen A."/>
            <person name="Malagnac F."/>
            <person name="Mello A."/>
            <person name="Molinier V."/>
            <person name="Miyauchi S."/>
            <person name="Poulain J."/>
            <person name="Riccioni C."/>
            <person name="Rubini A."/>
            <person name="Sitrit Y."/>
            <person name="Splivallo R."/>
            <person name="Traeger S."/>
            <person name="Wang M."/>
            <person name="Zifcakova L."/>
            <person name="Wipf D."/>
            <person name="Zambonelli A."/>
            <person name="Paolocci F."/>
            <person name="Nowrousian M."/>
            <person name="Ottonello S."/>
            <person name="Baldrian P."/>
            <person name="Spatafora J.W."/>
            <person name="Henrissat B."/>
            <person name="Nagy L.G."/>
            <person name="Aury J.M."/>
            <person name="Wincker P."/>
            <person name="Grigoriev I.V."/>
            <person name="Bonfante P."/>
            <person name="Martin F.M."/>
        </authorList>
    </citation>
    <scope>NUCLEOTIDE SEQUENCE [LARGE SCALE GENOMIC DNA]</scope>
    <source>
        <strain evidence="9 10">CCBAS932</strain>
    </source>
</reference>
<evidence type="ECO:0000256" key="5">
    <source>
        <dbReference type="ARBA" id="ARBA00023128"/>
    </source>
</evidence>
<gene>
    <name evidence="9" type="ORF">P167DRAFT_578525</name>
</gene>
<sequence>MSARPYSSEGSTGSGFSRPAGEAAGDAFTKREKAAEDFYVRQQEKVKLLQLKEKLKQQRKHLDELDAHIDELTREQGGEKN</sequence>
<keyword evidence="5" id="KW-0496">Mitochondrion</keyword>
<evidence type="ECO:0000256" key="2">
    <source>
        <dbReference type="ARBA" id="ARBA00010901"/>
    </source>
</evidence>
<name>A0A3N4KIG6_9PEZI</name>
<keyword evidence="3" id="KW-0809">Transit peptide</keyword>
<dbReference type="OrthoDB" id="5532350at2759"/>
<dbReference type="SUPFAM" id="SSF64602">
    <property type="entry name" value="F1 ATPase inhibitor, IF1, C-terminal domain"/>
    <property type="match status" value="1"/>
</dbReference>
<evidence type="ECO:0000256" key="3">
    <source>
        <dbReference type="ARBA" id="ARBA00022946"/>
    </source>
</evidence>
<dbReference type="PANTHER" id="PTHR48417">
    <property type="entry name" value="ATP SYNTHASE F1 SUBUNIT EPSILON"/>
    <property type="match status" value="1"/>
</dbReference>
<comment type="similarity">
    <text evidence="2 6">Belongs to the ATPase inhibitor family.</text>
</comment>
<accession>A0A3N4KIG6</accession>
<protein>
    <recommendedName>
        <fullName evidence="6">ATPase inhibitor, mitochondrial</fullName>
    </recommendedName>
</protein>
<dbReference type="FunCoup" id="A0A3N4KIG6">
    <property type="interactions" value="127"/>
</dbReference>
<proteinExistence type="inferred from homology"/>
<evidence type="ECO:0000256" key="8">
    <source>
        <dbReference type="SAM" id="MobiDB-lite"/>
    </source>
</evidence>
<evidence type="ECO:0000256" key="6">
    <source>
        <dbReference type="RuleBase" id="RU368087"/>
    </source>
</evidence>
<evidence type="ECO:0000313" key="10">
    <source>
        <dbReference type="Proteomes" id="UP000277580"/>
    </source>
</evidence>
<dbReference type="AlphaFoldDB" id="A0A3N4KIG6"/>
<feature type="coiled-coil region" evidence="7">
    <location>
        <begin position="41"/>
        <end position="75"/>
    </location>
</feature>